<proteinExistence type="predicted"/>
<evidence type="ECO:0000313" key="1">
    <source>
        <dbReference type="EMBL" id="KFA61329.1"/>
    </source>
</evidence>
<reference evidence="1 2" key="1">
    <citation type="journal article" date="2014" name="BMC Genomics">
        <title>Comparative genome sequencing reveals chemotype-specific gene clusters in the toxigenic black mold Stachybotrys.</title>
        <authorList>
            <person name="Semeiks J."/>
            <person name="Borek D."/>
            <person name="Otwinowski Z."/>
            <person name="Grishin N.V."/>
        </authorList>
    </citation>
    <scope>NUCLEOTIDE SEQUENCE [LARGE SCALE GENOMIC DNA]</scope>
    <source>
        <strain evidence="1 2">IBT 40285</strain>
    </source>
</reference>
<name>A0A084QBJ4_STAC4</name>
<sequence length="68" mass="7006">MKTSTGLEALTTVLAYSLRALAGAFGSMPGGLPSPIRPIPIPIPARLVPVGFVPHEVSIDEPLPVMSA</sequence>
<dbReference type="AlphaFoldDB" id="A0A084QBJ4"/>
<dbReference type="Proteomes" id="UP000028524">
    <property type="component" value="Unassembled WGS sequence"/>
</dbReference>
<protein>
    <submittedName>
        <fullName evidence="1">Uncharacterized protein</fullName>
    </submittedName>
</protein>
<organism evidence="1 2">
    <name type="scientific">Stachybotrys chlorohalonatus (strain IBT 40285)</name>
    <dbReference type="NCBI Taxonomy" id="1283841"/>
    <lineage>
        <taxon>Eukaryota</taxon>
        <taxon>Fungi</taxon>
        <taxon>Dikarya</taxon>
        <taxon>Ascomycota</taxon>
        <taxon>Pezizomycotina</taxon>
        <taxon>Sordariomycetes</taxon>
        <taxon>Hypocreomycetidae</taxon>
        <taxon>Hypocreales</taxon>
        <taxon>Stachybotryaceae</taxon>
        <taxon>Stachybotrys</taxon>
    </lineage>
</organism>
<dbReference type="HOGENOM" id="CLU_2795625_0_0_1"/>
<gene>
    <name evidence="1" type="ORF">S40285_10356</name>
</gene>
<dbReference type="InParanoid" id="A0A084QBJ4"/>
<dbReference type="EMBL" id="KL660859">
    <property type="protein sequence ID" value="KFA61329.1"/>
    <property type="molecule type" value="Genomic_DNA"/>
</dbReference>
<accession>A0A084QBJ4</accession>
<evidence type="ECO:0000313" key="2">
    <source>
        <dbReference type="Proteomes" id="UP000028524"/>
    </source>
</evidence>
<keyword evidence="2" id="KW-1185">Reference proteome</keyword>